<keyword evidence="5 8" id="KW-0028">Amino-acid biosynthesis</keyword>
<dbReference type="InterPro" id="IPR045865">
    <property type="entry name" value="ACT-like_dom_sf"/>
</dbReference>
<dbReference type="RefSeq" id="WP_154456594.1">
    <property type="nucleotide sequence ID" value="NZ_VUMV01000001.1"/>
</dbReference>
<proteinExistence type="inferred from homology"/>
<comment type="similarity">
    <text evidence="3 8">Belongs to the acetolactate synthase small subunit family.</text>
</comment>
<dbReference type="Gene3D" id="3.30.70.260">
    <property type="match status" value="1"/>
</dbReference>
<comment type="caution">
    <text evidence="10">The sequence shown here is derived from an EMBL/GenBank/DDBJ whole genome shotgun (WGS) entry which is preliminary data.</text>
</comment>
<dbReference type="InterPro" id="IPR039557">
    <property type="entry name" value="AHAS_ACT"/>
</dbReference>
<evidence type="ECO:0000256" key="1">
    <source>
        <dbReference type="ARBA" id="ARBA00004974"/>
    </source>
</evidence>
<reference evidence="10 11" key="1">
    <citation type="submission" date="2019-08" db="EMBL/GenBank/DDBJ databases">
        <title>In-depth cultivation of the pig gut microbiome towards novel bacterial diversity and tailored functional studies.</title>
        <authorList>
            <person name="Wylensek D."/>
            <person name="Hitch T.C.A."/>
            <person name="Clavel T."/>
        </authorList>
    </citation>
    <scope>NUCLEOTIDE SEQUENCE [LARGE SCALE GENOMIC DNA]</scope>
    <source>
        <strain evidence="10 11">Oil+RF-744-WCA-WT-13</strain>
    </source>
</reference>
<keyword evidence="8 10" id="KW-0808">Transferase</keyword>
<dbReference type="EMBL" id="VUMV01000001">
    <property type="protein sequence ID" value="MST80774.1"/>
    <property type="molecule type" value="Genomic_DNA"/>
</dbReference>
<comment type="function">
    <text evidence="8">Catalyzes the conversion of 2 pyruvate molecules into acetolactate in the first common step of the biosynthetic pathway of the branched-amino acids such as leucine, isoleucine, and valine.</text>
</comment>
<dbReference type="UniPathway" id="UPA00047">
    <property type="reaction ID" value="UER00055"/>
</dbReference>
<evidence type="ECO:0000256" key="3">
    <source>
        <dbReference type="ARBA" id="ARBA00006341"/>
    </source>
</evidence>
<keyword evidence="6 8" id="KW-0100">Branched-chain amino acid biosynthesis</keyword>
<dbReference type="InterPro" id="IPR054480">
    <property type="entry name" value="AHAS_small-like_ACT"/>
</dbReference>
<evidence type="ECO:0000256" key="8">
    <source>
        <dbReference type="RuleBase" id="RU368092"/>
    </source>
</evidence>
<dbReference type="GO" id="GO:0009097">
    <property type="term" value="P:isoleucine biosynthetic process"/>
    <property type="evidence" value="ECO:0007669"/>
    <property type="project" value="UniProtKB-UniRule"/>
</dbReference>
<dbReference type="PANTHER" id="PTHR30239">
    <property type="entry name" value="ACETOLACTATE SYNTHASE SMALL SUBUNIT"/>
    <property type="match status" value="1"/>
</dbReference>
<comment type="pathway">
    <text evidence="2 8">Amino-acid biosynthesis; L-valine biosynthesis; L-valine from pyruvate: step 1/4.</text>
</comment>
<name>A0A7X2P5U9_9FIRM</name>
<dbReference type="Proteomes" id="UP000466864">
    <property type="component" value="Unassembled WGS sequence"/>
</dbReference>
<organism evidence="10 11">
    <name type="scientific">Bilifractor porci</name>
    <dbReference type="NCBI Taxonomy" id="2606636"/>
    <lineage>
        <taxon>Bacteria</taxon>
        <taxon>Bacillati</taxon>
        <taxon>Bacillota</taxon>
        <taxon>Clostridia</taxon>
        <taxon>Lachnospirales</taxon>
        <taxon>Lachnospiraceae</taxon>
        <taxon>Bilifractor</taxon>
    </lineage>
</organism>
<evidence type="ECO:0000313" key="10">
    <source>
        <dbReference type="EMBL" id="MST80774.1"/>
    </source>
</evidence>
<dbReference type="NCBIfam" id="NF008864">
    <property type="entry name" value="PRK11895.1"/>
    <property type="match status" value="1"/>
</dbReference>
<dbReference type="UniPathway" id="UPA00049">
    <property type="reaction ID" value="UER00059"/>
</dbReference>
<comment type="subunit">
    <text evidence="4 8">Dimer of large and small chains.</text>
</comment>
<dbReference type="GO" id="GO:0003984">
    <property type="term" value="F:acetolactate synthase activity"/>
    <property type="evidence" value="ECO:0007669"/>
    <property type="project" value="UniProtKB-UniRule"/>
</dbReference>
<dbReference type="NCBIfam" id="TIGR00119">
    <property type="entry name" value="acolac_sm"/>
    <property type="match status" value="1"/>
</dbReference>
<dbReference type="InterPro" id="IPR004789">
    <property type="entry name" value="Acetalactate_synth_ssu"/>
</dbReference>
<comment type="catalytic activity">
    <reaction evidence="7 8">
        <text>2 pyruvate + H(+) = (2S)-2-acetolactate + CO2</text>
        <dbReference type="Rhea" id="RHEA:25249"/>
        <dbReference type="ChEBI" id="CHEBI:15361"/>
        <dbReference type="ChEBI" id="CHEBI:15378"/>
        <dbReference type="ChEBI" id="CHEBI:16526"/>
        <dbReference type="ChEBI" id="CHEBI:58476"/>
        <dbReference type="EC" id="2.2.1.6"/>
    </reaction>
</comment>
<evidence type="ECO:0000313" key="11">
    <source>
        <dbReference type="Proteomes" id="UP000466864"/>
    </source>
</evidence>
<dbReference type="Gene3D" id="3.30.70.1150">
    <property type="entry name" value="ACT-like. Chain A, domain 2"/>
    <property type="match status" value="1"/>
</dbReference>
<feature type="domain" description="ACT" evidence="9">
    <location>
        <begin position="5"/>
        <end position="80"/>
    </location>
</feature>
<dbReference type="Pfam" id="PF10369">
    <property type="entry name" value="ALS_ss_C"/>
    <property type="match status" value="1"/>
</dbReference>
<gene>
    <name evidence="10" type="primary">ilvN</name>
    <name evidence="10" type="ORF">FYJ60_00285</name>
</gene>
<evidence type="ECO:0000259" key="9">
    <source>
        <dbReference type="PROSITE" id="PS51671"/>
    </source>
</evidence>
<keyword evidence="11" id="KW-1185">Reference proteome</keyword>
<dbReference type="Pfam" id="PF22629">
    <property type="entry name" value="ACT_AHAS_ss"/>
    <property type="match status" value="1"/>
</dbReference>
<dbReference type="SUPFAM" id="SSF55021">
    <property type="entry name" value="ACT-like"/>
    <property type="match status" value="2"/>
</dbReference>
<sequence>MKQRTLSILVDNTAGVLSRLSGLFSRRAYNIDSISAGVTADPRYTRITVVATGDDDLVLDQITNQVRKQVDVRDVKVLDPKNSVNRELMLIKIRCEAEDRQNVISLADVFRANIIDVGIQSLIIELVGGTSKLSAFLELLDGYEILELARTGITGLSRGMEDVRYLEDLEK</sequence>
<dbReference type="GO" id="GO:0005829">
    <property type="term" value="C:cytosol"/>
    <property type="evidence" value="ECO:0007669"/>
    <property type="project" value="TreeGrafter"/>
</dbReference>
<accession>A0A7X2P5U9</accession>
<dbReference type="InterPro" id="IPR027271">
    <property type="entry name" value="Acetolactate_synth/TF_NikR_C"/>
</dbReference>
<evidence type="ECO:0000256" key="7">
    <source>
        <dbReference type="ARBA" id="ARBA00048670"/>
    </source>
</evidence>
<dbReference type="InterPro" id="IPR002912">
    <property type="entry name" value="ACT_dom"/>
</dbReference>
<dbReference type="GO" id="GO:1990610">
    <property type="term" value="F:acetolactate synthase regulator activity"/>
    <property type="evidence" value="ECO:0007669"/>
    <property type="project" value="UniProtKB-UniRule"/>
</dbReference>
<evidence type="ECO:0000256" key="2">
    <source>
        <dbReference type="ARBA" id="ARBA00005025"/>
    </source>
</evidence>
<evidence type="ECO:0000256" key="5">
    <source>
        <dbReference type="ARBA" id="ARBA00022605"/>
    </source>
</evidence>
<dbReference type="InterPro" id="IPR019455">
    <property type="entry name" value="Acetolactate_synth_ssu_C"/>
</dbReference>
<dbReference type="PROSITE" id="PS51671">
    <property type="entry name" value="ACT"/>
    <property type="match status" value="1"/>
</dbReference>
<protein>
    <recommendedName>
        <fullName evidence="8">Acetolactate synthase small subunit</fullName>
        <shortName evidence="8">AHAS</shortName>
        <shortName evidence="8">ALS</shortName>
        <ecNumber evidence="8">2.2.1.6</ecNumber>
    </recommendedName>
    <alternativeName>
        <fullName evidence="8">Acetohydroxy-acid synthase small subunit</fullName>
    </alternativeName>
</protein>
<dbReference type="EC" id="2.2.1.6" evidence="8"/>
<dbReference type="GO" id="GO:0009099">
    <property type="term" value="P:L-valine biosynthetic process"/>
    <property type="evidence" value="ECO:0007669"/>
    <property type="project" value="UniProtKB-UniRule"/>
</dbReference>
<dbReference type="AlphaFoldDB" id="A0A7X2P5U9"/>
<evidence type="ECO:0000256" key="4">
    <source>
        <dbReference type="ARBA" id="ARBA00011744"/>
    </source>
</evidence>
<dbReference type="PANTHER" id="PTHR30239:SF0">
    <property type="entry name" value="ACETOLACTATE SYNTHASE SMALL SUBUNIT 1, CHLOROPLASTIC"/>
    <property type="match status" value="1"/>
</dbReference>
<comment type="pathway">
    <text evidence="1 8">Amino-acid biosynthesis; L-isoleucine biosynthesis; L-isoleucine from 2-oxobutanoate: step 1/4.</text>
</comment>
<dbReference type="CDD" id="cd04878">
    <property type="entry name" value="ACT_AHAS"/>
    <property type="match status" value="1"/>
</dbReference>
<dbReference type="FunFam" id="3.30.70.1150:FF:000001">
    <property type="entry name" value="Acetolactate synthase small subunit"/>
    <property type="match status" value="1"/>
</dbReference>
<evidence type="ECO:0000256" key="6">
    <source>
        <dbReference type="ARBA" id="ARBA00023304"/>
    </source>
</evidence>